<dbReference type="PANTHER" id="PTHR31050">
    <property type="entry name" value="OS08G0413200 PROTEIN"/>
    <property type="match status" value="1"/>
</dbReference>
<protein>
    <submittedName>
        <fullName evidence="1">Uncharacterized protein</fullName>
    </submittedName>
</protein>
<reference evidence="1 2" key="1">
    <citation type="journal article" date="2024" name="G3 (Bethesda)">
        <title>Genome assembly of Hibiscus sabdariffa L. provides insights into metabolisms of medicinal natural products.</title>
        <authorList>
            <person name="Kim T."/>
        </authorList>
    </citation>
    <scope>NUCLEOTIDE SEQUENCE [LARGE SCALE GENOMIC DNA]</scope>
    <source>
        <strain evidence="1">TK-2024</strain>
        <tissue evidence="1">Old leaves</tissue>
    </source>
</reference>
<evidence type="ECO:0000313" key="2">
    <source>
        <dbReference type="Proteomes" id="UP001472677"/>
    </source>
</evidence>
<comment type="caution">
    <text evidence="1">The sequence shown here is derived from an EMBL/GenBank/DDBJ whole genome shotgun (WGS) entry which is preliminary data.</text>
</comment>
<evidence type="ECO:0000313" key="1">
    <source>
        <dbReference type="EMBL" id="KAK8500716.1"/>
    </source>
</evidence>
<gene>
    <name evidence="1" type="ORF">V6N12_031377</name>
</gene>
<dbReference type="Pfam" id="PF06880">
    <property type="entry name" value="DUF1262"/>
    <property type="match status" value="1"/>
</dbReference>
<dbReference type="EMBL" id="JBBPBM010000208">
    <property type="protein sequence ID" value="KAK8500716.1"/>
    <property type="molecule type" value="Genomic_DNA"/>
</dbReference>
<sequence>MYVTSTLPRYRRNPVEVSAAAAPHSGLMVLRGREAADEEEVKGFINKGLFKKLPLPSNAMFYLVDYDTVRRYFFFIPVLGQPLSSNRYYVIHVDGKYKGLASRCATEDNVSYCCGGSCVRRFRPDVKPKPFDHRDETQQFEICSKARDVFIAKPVVPHTFPPTFLRFGFRVFVRNKSVYHLEDDAKGLDESIRSRVSELGSGTNLIVGKWYTPFVFVKEGSLKAQMEKSLFYNVTLERLWEKIYSWENDGKEGKGNVVALDFEVKKEVNFLFGVEVLKGDQIDHEGFIWFGSSGEKFGLSLVVLEVMRWLEESVRWTDGVERVERLVEIGGGRGGDGGRWRRFDCYVLVERFALRRMDGTLVLNCDFRHIHEIRIKWE</sequence>
<accession>A0ABR2B210</accession>
<keyword evidence="2" id="KW-1185">Reference proteome</keyword>
<dbReference type="Proteomes" id="UP001472677">
    <property type="component" value="Unassembled WGS sequence"/>
</dbReference>
<organism evidence="1 2">
    <name type="scientific">Hibiscus sabdariffa</name>
    <name type="common">roselle</name>
    <dbReference type="NCBI Taxonomy" id="183260"/>
    <lineage>
        <taxon>Eukaryota</taxon>
        <taxon>Viridiplantae</taxon>
        <taxon>Streptophyta</taxon>
        <taxon>Embryophyta</taxon>
        <taxon>Tracheophyta</taxon>
        <taxon>Spermatophyta</taxon>
        <taxon>Magnoliopsida</taxon>
        <taxon>eudicotyledons</taxon>
        <taxon>Gunneridae</taxon>
        <taxon>Pentapetalae</taxon>
        <taxon>rosids</taxon>
        <taxon>malvids</taxon>
        <taxon>Malvales</taxon>
        <taxon>Malvaceae</taxon>
        <taxon>Malvoideae</taxon>
        <taxon>Hibiscus</taxon>
    </lineage>
</organism>
<dbReference type="PANTHER" id="PTHR31050:SF9">
    <property type="match status" value="1"/>
</dbReference>
<proteinExistence type="predicted"/>
<name>A0ABR2B210_9ROSI</name>
<dbReference type="InterPro" id="IPR010683">
    <property type="entry name" value="DUF1262"/>
</dbReference>